<keyword evidence="1" id="KW-0472">Membrane</keyword>
<evidence type="ECO:0008006" key="4">
    <source>
        <dbReference type="Google" id="ProtNLM"/>
    </source>
</evidence>
<reference evidence="2" key="1">
    <citation type="submission" date="2022-08" db="EMBL/GenBank/DDBJ databases">
        <title>A Global Phylogenomic Analysis of the Shiitake Genus Lentinula.</title>
        <authorList>
            <consortium name="DOE Joint Genome Institute"/>
            <person name="Sierra-Patev S."/>
            <person name="Min B."/>
            <person name="Naranjo-Ortiz M."/>
            <person name="Looney B."/>
            <person name="Konkel Z."/>
            <person name="Slot J.C."/>
            <person name="Sakamoto Y."/>
            <person name="Steenwyk J.L."/>
            <person name="Rokas A."/>
            <person name="Carro J."/>
            <person name="Camarero S."/>
            <person name="Ferreira P."/>
            <person name="Molpeceres G."/>
            <person name="Ruiz-Duenas F.J."/>
            <person name="Serrano A."/>
            <person name="Henrissat B."/>
            <person name="Drula E."/>
            <person name="Hughes K.W."/>
            <person name="Mata J.L."/>
            <person name="Ishikawa N.K."/>
            <person name="Vargas-Isla R."/>
            <person name="Ushijima S."/>
            <person name="Smith C.A."/>
            <person name="Ahrendt S."/>
            <person name="Andreopoulos W."/>
            <person name="He G."/>
            <person name="Labutti K."/>
            <person name="Lipzen A."/>
            <person name="Ng V."/>
            <person name="Riley R."/>
            <person name="Sandor L."/>
            <person name="Barry K."/>
            <person name="Martinez A.T."/>
            <person name="Xiao Y."/>
            <person name="Gibbons J.G."/>
            <person name="Terashima K."/>
            <person name="Grigoriev I.V."/>
            <person name="Hibbett D.S."/>
        </authorList>
    </citation>
    <scope>NUCLEOTIDE SEQUENCE</scope>
    <source>
        <strain evidence="2">RHP3577 ss4</strain>
    </source>
</reference>
<keyword evidence="1" id="KW-1133">Transmembrane helix</keyword>
<evidence type="ECO:0000313" key="3">
    <source>
        <dbReference type="Proteomes" id="UP001150217"/>
    </source>
</evidence>
<evidence type="ECO:0000313" key="2">
    <source>
        <dbReference type="EMBL" id="KAJ4474218.1"/>
    </source>
</evidence>
<dbReference type="EMBL" id="JANVFT010000078">
    <property type="protein sequence ID" value="KAJ4474218.1"/>
    <property type="molecule type" value="Genomic_DNA"/>
</dbReference>
<proteinExistence type="predicted"/>
<name>A0ABQ8V4U7_9AGAR</name>
<organism evidence="2 3">
    <name type="scientific">Lentinula lateritia</name>
    <dbReference type="NCBI Taxonomy" id="40482"/>
    <lineage>
        <taxon>Eukaryota</taxon>
        <taxon>Fungi</taxon>
        <taxon>Dikarya</taxon>
        <taxon>Basidiomycota</taxon>
        <taxon>Agaricomycotina</taxon>
        <taxon>Agaricomycetes</taxon>
        <taxon>Agaricomycetidae</taxon>
        <taxon>Agaricales</taxon>
        <taxon>Marasmiineae</taxon>
        <taxon>Omphalotaceae</taxon>
        <taxon>Lentinula</taxon>
    </lineage>
</organism>
<dbReference type="Proteomes" id="UP001150217">
    <property type="component" value="Unassembled WGS sequence"/>
</dbReference>
<feature type="transmembrane region" description="Helical" evidence="1">
    <location>
        <begin position="49"/>
        <end position="71"/>
    </location>
</feature>
<protein>
    <recommendedName>
        <fullName evidence="4">SMODS and SLOG-associating 2TM effector domain-containing protein</fullName>
    </recommendedName>
</protein>
<accession>A0ABQ8V4U7</accession>
<sequence length="177" mass="19704">MGVIEADYRYYRCPTVELGGRLAAALCLFLHTLFAIAAVVVTMTTSFELATPNVMLTVIGVLGLTISYRAASATPHAITRLIRYQVPPCRTLRTFGERAIAEWKRLGQELPEVMAEKKMALDLGEGFSVALKHHFRGEPGLYYEDLYDLVCPLQPQSLSPNYPDLLVSKTPPRHLLP</sequence>
<keyword evidence="1" id="KW-0812">Transmembrane</keyword>
<evidence type="ECO:0000256" key="1">
    <source>
        <dbReference type="SAM" id="Phobius"/>
    </source>
</evidence>
<gene>
    <name evidence="2" type="ORF">C8R41DRAFT_561012</name>
</gene>
<feature type="transmembrane region" description="Helical" evidence="1">
    <location>
        <begin position="21"/>
        <end position="43"/>
    </location>
</feature>
<comment type="caution">
    <text evidence="2">The sequence shown here is derived from an EMBL/GenBank/DDBJ whole genome shotgun (WGS) entry which is preliminary data.</text>
</comment>
<keyword evidence="3" id="KW-1185">Reference proteome</keyword>